<protein>
    <submittedName>
        <fullName evidence="1">Uncharacterized protein</fullName>
    </submittedName>
</protein>
<evidence type="ECO:0000313" key="1">
    <source>
        <dbReference type="EMBL" id="KIL79038.1"/>
    </source>
</evidence>
<accession>A0ABR5AXV3</accession>
<organism evidence="1 2">
    <name type="scientific">Bacillus badius</name>
    <dbReference type="NCBI Taxonomy" id="1455"/>
    <lineage>
        <taxon>Bacteria</taxon>
        <taxon>Bacillati</taxon>
        <taxon>Bacillota</taxon>
        <taxon>Bacilli</taxon>
        <taxon>Bacillales</taxon>
        <taxon>Bacillaceae</taxon>
        <taxon>Pseudobacillus</taxon>
    </lineage>
</organism>
<dbReference type="Proteomes" id="UP000031982">
    <property type="component" value="Unassembled WGS sequence"/>
</dbReference>
<proteinExistence type="predicted"/>
<sequence length="39" mass="4551">MHEKKKGLAFDDKQSAFIGGCSFLFYPRVAEWPIYDRAK</sequence>
<keyword evidence="2" id="KW-1185">Reference proteome</keyword>
<evidence type="ECO:0000313" key="2">
    <source>
        <dbReference type="Proteomes" id="UP000031982"/>
    </source>
</evidence>
<gene>
    <name evidence="1" type="ORF">SD77_3839</name>
</gene>
<comment type="caution">
    <text evidence="1">The sequence shown here is derived from an EMBL/GenBank/DDBJ whole genome shotgun (WGS) entry which is preliminary data.</text>
</comment>
<name>A0ABR5AXV3_BACBA</name>
<dbReference type="EMBL" id="JXLP01000005">
    <property type="protein sequence ID" value="KIL79038.1"/>
    <property type="molecule type" value="Genomic_DNA"/>
</dbReference>
<reference evidence="1 2" key="1">
    <citation type="submission" date="2015-01" db="EMBL/GenBank/DDBJ databases">
        <title>Genome Assembly of Bacillus badius MTCC 1458.</title>
        <authorList>
            <person name="Verma A."/>
            <person name="Khatri I."/>
            <person name="Mual P."/>
            <person name="Subramanian S."/>
            <person name="Krishnamurthi S."/>
        </authorList>
    </citation>
    <scope>NUCLEOTIDE SEQUENCE [LARGE SCALE GENOMIC DNA]</scope>
    <source>
        <strain evidence="1 2">MTCC 1458</strain>
    </source>
</reference>